<accession>A0ABY9IVF3</accession>
<dbReference type="InterPro" id="IPR009081">
    <property type="entry name" value="PP-bd_ACP"/>
</dbReference>
<dbReference type="EMBL" id="CP120988">
    <property type="protein sequence ID" value="WLQ59297.1"/>
    <property type="molecule type" value="Genomic_DNA"/>
</dbReference>
<evidence type="ECO:0000259" key="1">
    <source>
        <dbReference type="PROSITE" id="PS50075"/>
    </source>
</evidence>
<dbReference type="Proteomes" id="UP001235744">
    <property type="component" value="Chromosome"/>
</dbReference>
<dbReference type="InterPro" id="IPR020806">
    <property type="entry name" value="PKS_PP-bd"/>
</dbReference>
<name>A0ABY9IVF3_9ACTN</name>
<organism evidence="2 3">
    <name type="scientific">Streptomyces poriferorum</name>
    <dbReference type="NCBI Taxonomy" id="2798799"/>
    <lineage>
        <taxon>Bacteria</taxon>
        <taxon>Bacillati</taxon>
        <taxon>Actinomycetota</taxon>
        <taxon>Actinomycetes</taxon>
        <taxon>Kitasatosporales</taxon>
        <taxon>Streptomycetaceae</taxon>
        <taxon>Streptomyces</taxon>
    </lineage>
</organism>
<dbReference type="SMART" id="SM01294">
    <property type="entry name" value="PKS_PP_betabranch"/>
    <property type="match status" value="1"/>
</dbReference>
<gene>
    <name evidence="2" type="ORF">P8A19_29480</name>
</gene>
<dbReference type="SMART" id="SM00823">
    <property type="entry name" value="PKS_PP"/>
    <property type="match status" value="1"/>
</dbReference>
<keyword evidence="3" id="KW-1185">Reference proteome</keyword>
<dbReference type="Pfam" id="PF00550">
    <property type="entry name" value="PP-binding"/>
    <property type="match status" value="1"/>
</dbReference>
<evidence type="ECO:0000313" key="2">
    <source>
        <dbReference type="EMBL" id="WLQ59297.1"/>
    </source>
</evidence>
<proteinExistence type="predicted"/>
<feature type="domain" description="Carrier" evidence="1">
    <location>
        <begin position="16"/>
        <end position="90"/>
    </location>
</feature>
<dbReference type="PROSITE" id="PS50075">
    <property type="entry name" value="CARRIER"/>
    <property type="match status" value="1"/>
</dbReference>
<sequence>MSSPIIEKNNQDHSPEELTGWLKERIAEHVQLPAAEIDPDVPLANYGLDSLYALTVVTEIEEHLGLTLEPTVMWDAPTLNALVEVIRAELAHAA</sequence>
<evidence type="ECO:0000313" key="3">
    <source>
        <dbReference type="Proteomes" id="UP001235744"/>
    </source>
</evidence>
<protein>
    <submittedName>
        <fullName evidence="2">Acyl carrier protein</fullName>
    </submittedName>
</protein>
<reference evidence="2 3" key="1">
    <citation type="submission" date="2023-03" db="EMBL/GenBank/DDBJ databases">
        <title>Isolation and description of six Streptomyces strains from soil environments, able to metabolize different microbial glucans.</title>
        <authorList>
            <person name="Widen T."/>
            <person name="Larsbrink J."/>
        </authorList>
    </citation>
    <scope>NUCLEOTIDE SEQUENCE [LARGE SCALE GENOMIC DNA]</scope>
    <source>
        <strain evidence="2 3">Alt2</strain>
    </source>
</reference>
<dbReference type="RefSeq" id="WP_219572313.1">
    <property type="nucleotide sequence ID" value="NZ_CP120988.1"/>
</dbReference>